<organism evidence="3 5">
    <name type="scientific">Hydra vulgaris</name>
    <name type="common">Hydra</name>
    <name type="synonym">Hydra attenuata</name>
    <dbReference type="NCBI Taxonomy" id="6087"/>
    <lineage>
        <taxon>Eukaryota</taxon>
        <taxon>Metazoa</taxon>
        <taxon>Cnidaria</taxon>
        <taxon>Hydrozoa</taxon>
        <taxon>Hydroidolina</taxon>
        <taxon>Anthoathecata</taxon>
        <taxon>Aplanulata</taxon>
        <taxon>Hydridae</taxon>
        <taxon>Hydra</taxon>
    </lineage>
</organism>
<evidence type="ECO:0000313" key="3">
    <source>
        <dbReference type="Proteomes" id="UP001652625"/>
    </source>
</evidence>
<dbReference type="PANTHER" id="PTHR13287">
    <property type="entry name" value="ADIPOSE-SECRETED SIGNALING PROTEIN"/>
    <property type="match status" value="1"/>
</dbReference>
<dbReference type="Proteomes" id="UP001652625">
    <property type="component" value="Chromosome 03"/>
</dbReference>
<reference evidence="4 5" key="1">
    <citation type="submission" date="2025-05" db="UniProtKB">
        <authorList>
            <consortium name="RefSeq"/>
        </authorList>
    </citation>
    <scope>IDENTIFICATION</scope>
</reference>
<accession>A0ABM4BLX5</accession>
<dbReference type="RefSeq" id="XP_065650059.1">
    <property type="nucleotide sequence ID" value="XM_065793987.1"/>
</dbReference>
<protein>
    <recommendedName>
        <fullName evidence="2">Adipose-secreted signaling protein</fullName>
    </recommendedName>
</protein>
<evidence type="ECO:0000256" key="1">
    <source>
        <dbReference type="ARBA" id="ARBA00035018"/>
    </source>
</evidence>
<dbReference type="GeneID" id="136078344"/>
<dbReference type="InterPro" id="IPR026794">
    <property type="entry name" value="ADISSP"/>
</dbReference>
<dbReference type="Pfam" id="PF15006">
    <property type="entry name" value="DUF4517"/>
    <property type="match status" value="1"/>
</dbReference>
<proteinExistence type="inferred from homology"/>
<evidence type="ECO:0000313" key="4">
    <source>
        <dbReference type="RefSeq" id="XP_065650058.1"/>
    </source>
</evidence>
<evidence type="ECO:0000256" key="2">
    <source>
        <dbReference type="ARBA" id="ARBA00035300"/>
    </source>
</evidence>
<sequence>MERRRVNFTEDVKPLKTDLLCCQIKNNHGEVNLGILSLNHSYMSEIDLQFQSEGSVSVVLANKSTLKVISFNPRVEDSGHHLIIQLDCLVLGKQCETLTFNTSKKSSTLSIKYQVMKADDGKPLLKNGVKLLKIIKNDDDEDKIDNE</sequence>
<comment type="similarity">
    <text evidence="1">Belongs to the ADISSP family.</text>
</comment>
<name>A0ABM4BLX5_HYDVU</name>
<keyword evidence="3" id="KW-1185">Reference proteome</keyword>
<evidence type="ECO:0000313" key="5">
    <source>
        <dbReference type="RefSeq" id="XP_065650059.1"/>
    </source>
</evidence>
<gene>
    <name evidence="4 5" type="primary">LOC136078344</name>
</gene>
<dbReference type="PANTHER" id="PTHR13287:SF2">
    <property type="entry name" value="ADIPOSE-SECRETED SIGNALING PROTEIN"/>
    <property type="match status" value="1"/>
</dbReference>
<dbReference type="RefSeq" id="XP_065650058.1">
    <property type="nucleotide sequence ID" value="XM_065793986.1"/>
</dbReference>